<protein>
    <submittedName>
        <fullName evidence="13">Transmembrane and coiled-coil domain-containing protein 3-like</fullName>
    </submittedName>
</protein>
<evidence type="ECO:0000256" key="3">
    <source>
        <dbReference type="ARBA" id="ARBA00022449"/>
    </source>
</evidence>
<sequence length="681" mass="76887">MLNKIALFSLMLLLIQAATCHVIKDMPGRQINKKQNNQNVKQNVQEIIRNLPQDSSKSKQKDLGSLPLRGLSNMKVRMEDKVKQAQAKVNQTKHLSENEKILKLHVLEMYMEELQENERDMIEAEQALRKSLAMDFRNSTTLKANRKKRLDALRMATLKEERSLNRMNEFEIEMKKYMDVTNDSSWMSELLKEISHAADQLQDSVAEDMMSDNEMQRNGAHIEAVVHVMEKNEDNLYPEFEDANMVESEDERLDMLIDSKNNKYILTRQKDATSPFIDHVLVVEIILLLLLSVPLGFMCQLIGVPSLFGYILTGVILGPSGLNVIQEMIQIETIGELGVFMIMFCAGMEFSYERVAKVWKVAVQVPLLTTLFMILAGIVIGSVIMQNTPMRESAFVSACLSLSSTPLVTRFLQSSSKDTFGNEYSALLLGMLVVQDVQLGFIIAILPGFASTKQLGSFGDVFLHVSFIVIKTLCSLGVVVVAMFVIIRYVMPHYSRLIVQQTRELQLLGALFVMYLSQITTSFIGISMELGCFVAGTIIAHSSHLAVIEQKVLAVHDLLSVIFFATIGFHVFPTFVFLELTLLLSLTLIIVAGKYFICLLVLRFVLPVQNRKLKWIVSSGLAQVSEFSFVLGSRARHLKIISREVFLLILSVTTLSLLLAPVIWKLSLWSYRAHHASMHIR</sequence>
<dbReference type="InterPro" id="IPR038770">
    <property type="entry name" value="Na+/solute_symporter_sf"/>
</dbReference>
<accession>A0A6F9DVL4</accession>
<feature type="transmembrane region" description="Helical" evidence="10">
    <location>
        <begin position="461"/>
        <end position="487"/>
    </location>
</feature>
<feature type="chain" id="PRO_5026278715" evidence="11">
    <location>
        <begin position="21"/>
        <end position="681"/>
    </location>
</feature>
<evidence type="ECO:0000256" key="10">
    <source>
        <dbReference type="SAM" id="Phobius"/>
    </source>
</evidence>
<feature type="coiled-coil region" evidence="9">
    <location>
        <begin position="68"/>
        <end position="131"/>
    </location>
</feature>
<dbReference type="GO" id="GO:0016020">
    <property type="term" value="C:membrane"/>
    <property type="evidence" value="ECO:0007669"/>
    <property type="project" value="UniProtKB-SubCell"/>
</dbReference>
<name>A0A6F9DVL4_9ASCI</name>
<evidence type="ECO:0000256" key="2">
    <source>
        <dbReference type="ARBA" id="ARBA00022448"/>
    </source>
</evidence>
<dbReference type="InterPro" id="IPR045158">
    <property type="entry name" value="KEA4/5/6-like"/>
</dbReference>
<feature type="transmembrane region" description="Helical" evidence="10">
    <location>
        <begin position="285"/>
        <end position="312"/>
    </location>
</feature>
<feature type="transmembrane region" description="Helical" evidence="10">
    <location>
        <begin position="645"/>
        <end position="664"/>
    </location>
</feature>
<dbReference type="EMBL" id="LR791154">
    <property type="protein sequence ID" value="CAB3267016.1"/>
    <property type="molecule type" value="mRNA"/>
</dbReference>
<evidence type="ECO:0000256" key="11">
    <source>
        <dbReference type="SAM" id="SignalP"/>
    </source>
</evidence>
<evidence type="ECO:0000256" key="5">
    <source>
        <dbReference type="ARBA" id="ARBA00022729"/>
    </source>
</evidence>
<feature type="signal peptide" evidence="11">
    <location>
        <begin position="1"/>
        <end position="20"/>
    </location>
</feature>
<dbReference type="GO" id="GO:0015386">
    <property type="term" value="F:potassium:proton antiporter activity"/>
    <property type="evidence" value="ECO:0007669"/>
    <property type="project" value="InterPro"/>
</dbReference>
<keyword evidence="8 10" id="KW-0472">Membrane</keyword>
<evidence type="ECO:0000256" key="1">
    <source>
        <dbReference type="ARBA" id="ARBA00004141"/>
    </source>
</evidence>
<keyword evidence="2" id="KW-0813">Transport</keyword>
<organism evidence="13">
    <name type="scientific">Phallusia mammillata</name>
    <dbReference type="NCBI Taxonomy" id="59560"/>
    <lineage>
        <taxon>Eukaryota</taxon>
        <taxon>Metazoa</taxon>
        <taxon>Chordata</taxon>
        <taxon>Tunicata</taxon>
        <taxon>Ascidiacea</taxon>
        <taxon>Phlebobranchia</taxon>
        <taxon>Ascidiidae</taxon>
        <taxon>Phallusia</taxon>
    </lineage>
</organism>
<feature type="transmembrane region" description="Helical" evidence="10">
    <location>
        <begin position="507"/>
        <end position="540"/>
    </location>
</feature>
<proteinExistence type="evidence at transcript level"/>
<dbReference type="Pfam" id="PF00999">
    <property type="entry name" value="Na_H_Exchanger"/>
    <property type="match status" value="1"/>
</dbReference>
<keyword evidence="6 10" id="KW-1133">Transmembrane helix</keyword>
<feature type="transmembrane region" description="Helical" evidence="10">
    <location>
        <begin position="552"/>
        <end position="576"/>
    </location>
</feature>
<dbReference type="PANTHER" id="PTHR16254:SF14">
    <property type="entry name" value="TRANSMEMBRANE AND COILED-COIL DOMAIN-CONTAINING PROTEIN 3"/>
    <property type="match status" value="1"/>
</dbReference>
<evidence type="ECO:0000256" key="9">
    <source>
        <dbReference type="SAM" id="Coils"/>
    </source>
</evidence>
<gene>
    <name evidence="13" type="primary">Tmco3</name>
</gene>
<evidence type="ECO:0000256" key="8">
    <source>
        <dbReference type="ARBA" id="ARBA00023136"/>
    </source>
</evidence>
<keyword evidence="9" id="KW-0175">Coiled coil</keyword>
<comment type="subcellular location">
    <subcellularLocation>
        <location evidence="1">Membrane</location>
        <topology evidence="1">Multi-pass membrane protein</topology>
    </subcellularLocation>
</comment>
<feature type="domain" description="Cation/H+ exchanger transmembrane" evidence="12">
    <location>
        <begin position="288"/>
        <end position="663"/>
    </location>
</feature>
<reference evidence="13" key="1">
    <citation type="submission" date="2020-04" db="EMBL/GenBank/DDBJ databases">
        <authorList>
            <person name="Neveu A P."/>
        </authorList>
    </citation>
    <scope>NUCLEOTIDE SEQUENCE</scope>
    <source>
        <tissue evidence="13">Whole embryo</tissue>
    </source>
</reference>
<keyword evidence="5 11" id="KW-0732">Signal</keyword>
<evidence type="ECO:0000259" key="12">
    <source>
        <dbReference type="Pfam" id="PF00999"/>
    </source>
</evidence>
<evidence type="ECO:0000256" key="4">
    <source>
        <dbReference type="ARBA" id="ARBA00022692"/>
    </source>
</evidence>
<keyword evidence="3" id="KW-0050">Antiport</keyword>
<feature type="transmembrane region" description="Helical" evidence="10">
    <location>
        <begin position="333"/>
        <end position="352"/>
    </location>
</feature>
<feature type="transmembrane region" description="Helical" evidence="10">
    <location>
        <begin position="582"/>
        <end position="606"/>
    </location>
</feature>
<keyword evidence="4 10" id="KW-0812">Transmembrane</keyword>
<dbReference type="AlphaFoldDB" id="A0A6F9DVL4"/>
<dbReference type="InterPro" id="IPR006153">
    <property type="entry name" value="Cation/H_exchanger_TM"/>
</dbReference>
<feature type="transmembrane region" description="Helical" evidence="10">
    <location>
        <begin position="358"/>
        <end position="381"/>
    </location>
</feature>
<keyword evidence="7" id="KW-0406">Ion transport</keyword>
<evidence type="ECO:0000256" key="6">
    <source>
        <dbReference type="ARBA" id="ARBA00022989"/>
    </source>
</evidence>
<dbReference type="PANTHER" id="PTHR16254">
    <property type="entry name" value="POTASSIUM/PROTON ANTIPORTER-RELATED"/>
    <property type="match status" value="1"/>
</dbReference>
<feature type="transmembrane region" description="Helical" evidence="10">
    <location>
        <begin position="424"/>
        <end position="449"/>
    </location>
</feature>
<dbReference type="Gene3D" id="1.20.1530.20">
    <property type="match status" value="1"/>
</dbReference>
<evidence type="ECO:0000256" key="7">
    <source>
        <dbReference type="ARBA" id="ARBA00023065"/>
    </source>
</evidence>
<evidence type="ECO:0000313" key="13">
    <source>
        <dbReference type="EMBL" id="CAB3267016.1"/>
    </source>
</evidence>